<gene>
    <name evidence="3" type="ORF">Poly41_36470</name>
</gene>
<dbReference type="Proteomes" id="UP000319143">
    <property type="component" value="Unassembled WGS sequence"/>
</dbReference>
<dbReference type="PANTHER" id="PTHR43640">
    <property type="entry name" value="OS07G0260300 PROTEIN"/>
    <property type="match status" value="1"/>
</dbReference>
<dbReference type="InterPro" id="IPR013740">
    <property type="entry name" value="Redoxin"/>
</dbReference>
<dbReference type="CDD" id="cd02969">
    <property type="entry name" value="PRX_like1"/>
    <property type="match status" value="1"/>
</dbReference>
<reference evidence="3 4" key="1">
    <citation type="submission" date="2019-02" db="EMBL/GenBank/DDBJ databases">
        <title>Deep-cultivation of Planctomycetes and their phenomic and genomic characterization uncovers novel biology.</title>
        <authorList>
            <person name="Wiegand S."/>
            <person name="Jogler M."/>
            <person name="Boedeker C."/>
            <person name="Pinto D."/>
            <person name="Vollmers J."/>
            <person name="Rivas-Marin E."/>
            <person name="Kohn T."/>
            <person name="Peeters S.H."/>
            <person name="Heuer A."/>
            <person name="Rast P."/>
            <person name="Oberbeckmann S."/>
            <person name="Bunk B."/>
            <person name="Jeske O."/>
            <person name="Meyerdierks A."/>
            <person name="Storesund J.E."/>
            <person name="Kallscheuer N."/>
            <person name="Luecker S."/>
            <person name="Lage O.M."/>
            <person name="Pohl T."/>
            <person name="Merkel B.J."/>
            <person name="Hornburger P."/>
            <person name="Mueller R.-W."/>
            <person name="Bruemmer F."/>
            <person name="Labrenz M."/>
            <person name="Spormann A.M."/>
            <person name="Op Den Camp H."/>
            <person name="Overmann J."/>
            <person name="Amann R."/>
            <person name="Jetten M.S.M."/>
            <person name="Mascher T."/>
            <person name="Medema M.H."/>
            <person name="Devos D.P."/>
            <person name="Kaster A.-K."/>
            <person name="Ovreas L."/>
            <person name="Rohde M."/>
            <person name="Galperin M.Y."/>
            <person name="Jogler C."/>
        </authorList>
    </citation>
    <scope>NUCLEOTIDE SEQUENCE [LARGE SCALE GENOMIC DNA]</scope>
    <source>
        <strain evidence="3 4">Poly41</strain>
    </source>
</reference>
<proteinExistence type="predicted"/>
<dbReference type="InterPro" id="IPR013766">
    <property type="entry name" value="Thioredoxin_domain"/>
</dbReference>
<feature type="signal peptide" evidence="1">
    <location>
        <begin position="1"/>
        <end position="22"/>
    </location>
</feature>
<evidence type="ECO:0000259" key="2">
    <source>
        <dbReference type="PROSITE" id="PS51352"/>
    </source>
</evidence>
<dbReference type="PANTHER" id="PTHR43640:SF1">
    <property type="entry name" value="THIOREDOXIN-DEPENDENT PEROXIREDOXIN"/>
    <property type="match status" value="1"/>
</dbReference>
<organism evidence="3 4">
    <name type="scientific">Novipirellula artificiosorum</name>
    <dbReference type="NCBI Taxonomy" id="2528016"/>
    <lineage>
        <taxon>Bacteria</taxon>
        <taxon>Pseudomonadati</taxon>
        <taxon>Planctomycetota</taxon>
        <taxon>Planctomycetia</taxon>
        <taxon>Pirellulales</taxon>
        <taxon>Pirellulaceae</taxon>
        <taxon>Novipirellula</taxon>
    </lineage>
</organism>
<accession>A0A5C6DLU8</accession>
<dbReference type="InterPro" id="IPR047262">
    <property type="entry name" value="PRX-like1"/>
</dbReference>
<feature type="chain" id="PRO_5023017178" evidence="1">
    <location>
        <begin position="23"/>
        <end position="212"/>
    </location>
</feature>
<keyword evidence="4" id="KW-1185">Reference proteome</keyword>
<dbReference type="PROSITE" id="PS51352">
    <property type="entry name" value="THIOREDOXIN_2"/>
    <property type="match status" value="1"/>
</dbReference>
<dbReference type="Gene3D" id="3.40.30.10">
    <property type="entry name" value="Glutaredoxin"/>
    <property type="match status" value="1"/>
</dbReference>
<dbReference type="EMBL" id="SJPV01000006">
    <property type="protein sequence ID" value="TWU35896.1"/>
    <property type="molecule type" value="Genomic_DNA"/>
</dbReference>
<dbReference type="SUPFAM" id="SSF52833">
    <property type="entry name" value="Thioredoxin-like"/>
    <property type="match status" value="1"/>
</dbReference>
<evidence type="ECO:0000313" key="3">
    <source>
        <dbReference type="EMBL" id="TWU35896.1"/>
    </source>
</evidence>
<protein>
    <submittedName>
        <fullName evidence="3">Thiol-disulfide oxidoreductase</fullName>
    </submittedName>
</protein>
<evidence type="ECO:0000256" key="1">
    <source>
        <dbReference type="SAM" id="SignalP"/>
    </source>
</evidence>
<dbReference type="OrthoDB" id="9809746at2"/>
<sequence precursor="true">MTLRTSQACLCLCFLLMITMEAAELAAADYNTVVDVGDTAPEWKNLIGTDDKPHSLADLQDRDVVVVVFTCNSCPYAVDAEDRVIALQQEYESKGVVVVAINVNTNEEDRMPAMKQRAAKKEFPFSYLFDESQQIAKDYGAIHTPQFFVLDKDRKIVYMGSLDDSPDGKKVTKHYVRSVIESLLKMERPEISETVPVGCGIRFERERRRRSR</sequence>
<name>A0A5C6DLU8_9BACT</name>
<evidence type="ECO:0000313" key="4">
    <source>
        <dbReference type="Proteomes" id="UP000319143"/>
    </source>
</evidence>
<dbReference type="AlphaFoldDB" id="A0A5C6DLU8"/>
<dbReference type="Pfam" id="PF08534">
    <property type="entry name" value="Redoxin"/>
    <property type="match status" value="1"/>
</dbReference>
<dbReference type="GO" id="GO:0016491">
    <property type="term" value="F:oxidoreductase activity"/>
    <property type="evidence" value="ECO:0007669"/>
    <property type="project" value="InterPro"/>
</dbReference>
<feature type="domain" description="Thioredoxin" evidence="2">
    <location>
        <begin position="34"/>
        <end position="185"/>
    </location>
</feature>
<comment type="caution">
    <text evidence="3">The sequence shown here is derived from an EMBL/GenBank/DDBJ whole genome shotgun (WGS) entry which is preliminary data.</text>
</comment>
<keyword evidence="1" id="KW-0732">Signal</keyword>
<dbReference type="InterPro" id="IPR036249">
    <property type="entry name" value="Thioredoxin-like_sf"/>
</dbReference>